<dbReference type="EMBL" id="JBHSGF010000001">
    <property type="protein sequence ID" value="MFC4553809.1"/>
    <property type="molecule type" value="Genomic_DNA"/>
</dbReference>
<comment type="caution">
    <text evidence="2">The sequence shown here is derived from an EMBL/GenBank/DDBJ whole genome shotgun (WGS) entry which is preliminary data.</text>
</comment>
<name>A0ABV9D687_9MICO</name>
<evidence type="ECO:0000313" key="2">
    <source>
        <dbReference type="EMBL" id="MFC4553809.1"/>
    </source>
</evidence>
<keyword evidence="3" id="KW-1185">Reference proteome</keyword>
<evidence type="ECO:0000313" key="3">
    <source>
        <dbReference type="Proteomes" id="UP001595955"/>
    </source>
</evidence>
<reference evidence="3" key="1">
    <citation type="journal article" date="2019" name="Int. J. Syst. Evol. Microbiol.">
        <title>The Global Catalogue of Microorganisms (GCM) 10K type strain sequencing project: providing services to taxonomists for standard genome sequencing and annotation.</title>
        <authorList>
            <consortium name="The Broad Institute Genomics Platform"/>
            <consortium name="The Broad Institute Genome Sequencing Center for Infectious Disease"/>
            <person name="Wu L."/>
            <person name="Ma J."/>
        </authorList>
    </citation>
    <scope>NUCLEOTIDE SEQUENCE [LARGE SCALE GENOMIC DNA]</scope>
    <source>
        <strain evidence="3">JCM 3369</strain>
    </source>
</reference>
<dbReference type="InterPro" id="IPR009218">
    <property type="entry name" value="HD_phosphohydro"/>
</dbReference>
<dbReference type="PANTHER" id="PTHR21174">
    <property type="match status" value="1"/>
</dbReference>
<dbReference type="Proteomes" id="UP001595955">
    <property type="component" value="Unassembled WGS sequence"/>
</dbReference>
<evidence type="ECO:0000259" key="1">
    <source>
        <dbReference type="Pfam" id="PF13223"/>
    </source>
</evidence>
<sequence>MAILIDEPRWPAHGTLWAHVVSDASEAELHAFARAVGLPERSFDLDHYDVPAARHAELVAAGALPVDRRSLITRLRASGLRVAAADRADRRRDRLQDEWDATLPGGPDIGAELLRRWQEPHRAYHSVAHLRAVLDQLRTLAAAGTPVSRAVVLAAWFHDAVHDGATPADEDASARLAADLLPAAGVPSSEVAEVARLVRLTATHTPEPGDDAGAALCDADLAVLGAPEGVYRRYAAAVRAEYRHLPDDVFRAGRATVLRRLLDRPALFATAPGRARWEQQARANVAAELAELTGR</sequence>
<dbReference type="Gene3D" id="1.10.3210.10">
    <property type="entry name" value="Hypothetical protein af1432"/>
    <property type="match status" value="1"/>
</dbReference>
<gene>
    <name evidence="2" type="ORF">ACFO3F_00990</name>
</gene>
<dbReference type="PANTHER" id="PTHR21174:SF0">
    <property type="entry name" value="HD PHOSPHOHYDROLASE FAMILY PROTEIN-RELATED"/>
    <property type="match status" value="1"/>
</dbReference>
<dbReference type="SUPFAM" id="SSF109604">
    <property type="entry name" value="HD-domain/PDEase-like"/>
    <property type="match status" value="1"/>
</dbReference>
<protein>
    <submittedName>
        <fullName evidence="2">DUF4031 domain-containing protein</fullName>
    </submittedName>
</protein>
<organism evidence="2 3">
    <name type="scientific">Georgenia faecalis</name>
    <dbReference type="NCBI Taxonomy" id="2483799"/>
    <lineage>
        <taxon>Bacteria</taxon>
        <taxon>Bacillati</taxon>
        <taxon>Actinomycetota</taxon>
        <taxon>Actinomycetes</taxon>
        <taxon>Micrococcales</taxon>
        <taxon>Bogoriellaceae</taxon>
        <taxon>Georgenia</taxon>
    </lineage>
</organism>
<proteinExistence type="predicted"/>
<dbReference type="RefSeq" id="WP_122823049.1">
    <property type="nucleotide sequence ID" value="NZ_CP033325.1"/>
</dbReference>
<dbReference type="Pfam" id="PF13223">
    <property type="entry name" value="DUF4031"/>
    <property type="match status" value="1"/>
</dbReference>
<dbReference type="InterPro" id="IPR025109">
    <property type="entry name" value="DUF4031"/>
</dbReference>
<feature type="domain" description="DUF4031" evidence="1">
    <location>
        <begin position="3"/>
        <end position="77"/>
    </location>
</feature>
<accession>A0ABV9D687</accession>